<dbReference type="InterPro" id="IPR050960">
    <property type="entry name" value="AB_hydrolase_4_sf"/>
</dbReference>
<dbReference type="AlphaFoldDB" id="A0A9W8LET3"/>
<evidence type="ECO:0000313" key="5">
    <source>
        <dbReference type="Proteomes" id="UP001140172"/>
    </source>
</evidence>
<feature type="active site" description="Charge relay system" evidence="2">
    <location>
        <position position="334"/>
    </location>
</feature>
<comment type="caution">
    <text evidence="4">The sequence shown here is derived from an EMBL/GenBank/DDBJ whole genome shotgun (WGS) entry which is preliminary data.</text>
</comment>
<dbReference type="Pfam" id="PF00561">
    <property type="entry name" value="Abhydrolase_1"/>
    <property type="match status" value="1"/>
</dbReference>
<dbReference type="InterPro" id="IPR029058">
    <property type="entry name" value="AB_hydrolase_fold"/>
</dbReference>
<dbReference type="InterPro" id="IPR000073">
    <property type="entry name" value="AB_hydrolase_1"/>
</dbReference>
<proteinExistence type="inferred from homology"/>
<dbReference type="PIRSF" id="PIRSF005211">
    <property type="entry name" value="Ab_hydro_YheT"/>
    <property type="match status" value="1"/>
</dbReference>
<dbReference type="GO" id="GO:0051792">
    <property type="term" value="P:medium-chain fatty acid biosynthetic process"/>
    <property type="evidence" value="ECO:0007669"/>
    <property type="project" value="TreeGrafter"/>
</dbReference>
<reference evidence="4" key="1">
    <citation type="submission" date="2022-07" db="EMBL/GenBank/DDBJ databases">
        <title>Phylogenomic reconstructions and comparative analyses of Kickxellomycotina fungi.</title>
        <authorList>
            <person name="Reynolds N.K."/>
            <person name="Stajich J.E."/>
            <person name="Barry K."/>
            <person name="Grigoriev I.V."/>
            <person name="Crous P."/>
            <person name="Smith M.E."/>
        </authorList>
    </citation>
    <scope>NUCLEOTIDE SEQUENCE</scope>
    <source>
        <strain evidence="4">BCRC 34489</strain>
    </source>
</reference>
<dbReference type="PANTHER" id="PTHR10794:SF63">
    <property type="entry name" value="ALPHA_BETA HYDROLASE 1, ISOFORM A"/>
    <property type="match status" value="1"/>
</dbReference>
<evidence type="ECO:0000256" key="2">
    <source>
        <dbReference type="PIRSR" id="PIRSR005211-1"/>
    </source>
</evidence>
<dbReference type="PANTHER" id="PTHR10794">
    <property type="entry name" value="ABHYDROLASE DOMAIN-CONTAINING PROTEIN"/>
    <property type="match status" value="1"/>
</dbReference>
<comment type="similarity">
    <text evidence="1">Belongs to the AB hydrolase superfamily. AB hydrolase 4 family.</text>
</comment>
<feature type="active site" description="Charge relay system" evidence="2">
    <location>
        <position position="363"/>
    </location>
</feature>
<dbReference type="Proteomes" id="UP001140172">
    <property type="component" value="Unassembled WGS sequence"/>
</dbReference>
<dbReference type="EMBL" id="JANBUM010000338">
    <property type="protein sequence ID" value="KAJ2778664.1"/>
    <property type="molecule type" value="Genomic_DNA"/>
</dbReference>
<name>A0A9W8LET3_9FUNG</name>
<dbReference type="GO" id="GO:0047372">
    <property type="term" value="F:monoacylglycerol lipase activity"/>
    <property type="evidence" value="ECO:0007669"/>
    <property type="project" value="TreeGrafter"/>
</dbReference>
<evidence type="ECO:0000313" key="4">
    <source>
        <dbReference type="EMBL" id="KAJ2778664.1"/>
    </source>
</evidence>
<protein>
    <recommendedName>
        <fullName evidence="3">AB hydrolase-1 domain-containing protein</fullName>
    </recommendedName>
</protein>
<feature type="domain" description="AB hydrolase-1" evidence="3">
    <location>
        <begin position="126"/>
        <end position="369"/>
    </location>
</feature>
<feature type="active site" description="Charge relay system" evidence="2">
    <location>
        <position position="203"/>
    </location>
</feature>
<dbReference type="InterPro" id="IPR012020">
    <property type="entry name" value="ABHD4"/>
</dbReference>
<accession>A0A9W8LET3</accession>
<evidence type="ECO:0000256" key="1">
    <source>
        <dbReference type="ARBA" id="ARBA00010884"/>
    </source>
</evidence>
<keyword evidence="5" id="KW-1185">Reference proteome</keyword>
<dbReference type="GO" id="GO:0051793">
    <property type="term" value="P:medium-chain fatty acid catabolic process"/>
    <property type="evidence" value="ECO:0007669"/>
    <property type="project" value="TreeGrafter"/>
</dbReference>
<dbReference type="GO" id="GO:0008126">
    <property type="term" value="F:acetylesterase activity"/>
    <property type="evidence" value="ECO:0007669"/>
    <property type="project" value="TreeGrafter"/>
</dbReference>
<gene>
    <name evidence="4" type="ORF">GGI15_004111</name>
</gene>
<dbReference type="SUPFAM" id="SSF53474">
    <property type="entry name" value="alpha/beta-Hydrolases"/>
    <property type="match status" value="1"/>
</dbReference>
<sequence length="401" mass="43170">MVGLELQVAGAVAGALTMYLGVKRYQSGCGVQLVAGSEPSASFQAQCGSANMRSLLETHVGGLLSDQMVPTPWLPSGMLQTVYCTMIGLKTDRATRVEYRRELLTMADGGTVSIDWYNEGRDRAALVVPGLGGSSYEYHVRAMARRLGSRGYTVAVMNHRGSGRTPLTSARLYNAYDTEDLAVVVHHVAGQPGVRHLVSVGYSLGANLLTKHLGEAGEDSVVRAGVAICCPFDTAVAGRALDAPGWLNDHVFQPNLVATIKRLVRRNLAVFRAAELAYDLDAVMRAKRMSELDNLVTAPTYGHKDCWAYYAAASSAPYVRHVRRPLLALNTADDPITPLEGVPLEDAERNPHVAVALCSHGGHLGLFTGLRPRIWYLDHVADFLDAALAHADSECASKDAC</sequence>
<organism evidence="4 5">
    <name type="scientific">Coemansia interrupta</name>
    <dbReference type="NCBI Taxonomy" id="1126814"/>
    <lineage>
        <taxon>Eukaryota</taxon>
        <taxon>Fungi</taxon>
        <taxon>Fungi incertae sedis</taxon>
        <taxon>Zoopagomycota</taxon>
        <taxon>Kickxellomycotina</taxon>
        <taxon>Kickxellomycetes</taxon>
        <taxon>Kickxellales</taxon>
        <taxon>Kickxellaceae</taxon>
        <taxon>Coemansia</taxon>
    </lineage>
</organism>
<dbReference type="Gene3D" id="3.40.50.1820">
    <property type="entry name" value="alpha/beta hydrolase"/>
    <property type="match status" value="1"/>
</dbReference>
<evidence type="ECO:0000259" key="3">
    <source>
        <dbReference type="Pfam" id="PF00561"/>
    </source>
</evidence>
<dbReference type="OrthoDB" id="5954035at2759"/>